<accession>A0A4Q2JIB6</accession>
<keyword evidence="2" id="KW-1185">Reference proteome</keyword>
<keyword evidence="1" id="KW-0378">Hydrolase</keyword>
<comment type="caution">
    <text evidence="1">The sequence shown here is derived from an EMBL/GenBank/DDBJ whole genome shotgun (WGS) entry which is preliminary data.</text>
</comment>
<dbReference type="RefSeq" id="WP_129235462.1">
    <property type="nucleotide sequence ID" value="NZ_SDPL01000322.1"/>
</dbReference>
<dbReference type="Pfam" id="PF01546">
    <property type="entry name" value="Peptidase_M20"/>
    <property type="match status" value="1"/>
</dbReference>
<name>A0A4Q2JIB6_9MICO</name>
<dbReference type="Proteomes" id="UP000292881">
    <property type="component" value="Unassembled WGS sequence"/>
</dbReference>
<gene>
    <name evidence="1" type="ORF">ESO86_13405</name>
</gene>
<dbReference type="EMBL" id="SDPL01000322">
    <property type="protein sequence ID" value="RXZ45767.1"/>
    <property type="molecule type" value="Genomic_DNA"/>
</dbReference>
<evidence type="ECO:0000313" key="1">
    <source>
        <dbReference type="EMBL" id="RXZ45767.1"/>
    </source>
</evidence>
<evidence type="ECO:0000313" key="2">
    <source>
        <dbReference type="Proteomes" id="UP000292881"/>
    </source>
</evidence>
<protein>
    <submittedName>
        <fullName evidence="1">M20/M25/M40 family metallo-hydrolase</fullName>
    </submittedName>
</protein>
<dbReference type="Gene3D" id="3.40.630.10">
    <property type="entry name" value="Zn peptidases"/>
    <property type="match status" value="1"/>
</dbReference>
<organism evidence="1 2">
    <name type="scientific">Agromyces binzhouensis</name>
    <dbReference type="NCBI Taxonomy" id="1817495"/>
    <lineage>
        <taxon>Bacteria</taxon>
        <taxon>Bacillati</taxon>
        <taxon>Actinomycetota</taxon>
        <taxon>Actinomycetes</taxon>
        <taxon>Micrococcales</taxon>
        <taxon>Microbacteriaceae</taxon>
        <taxon>Agromyces</taxon>
    </lineage>
</organism>
<dbReference type="InterPro" id="IPR002933">
    <property type="entry name" value="Peptidase_M20"/>
</dbReference>
<proteinExistence type="predicted"/>
<reference evidence="1 2" key="1">
    <citation type="submission" date="2019-01" db="EMBL/GenBank/DDBJ databases">
        <authorList>
            <person name="Li J."/>
        </authorList>
    </citation>
    <scope>NUCLEOTIDE SEQUENCE [LARGE SCALE GENOMIC DNA]</scope>
    <source>
        <strain evidence="1 2">CGMCC 4.7180</strain>
    </source>
</reference>
<dbReference type="SUPFAM" id="SSF53187">
    <property type="entry name" value="Zn-dependent exopeptidases"/>
    <property type="match status" value="1"/>
</dbReference>
<dbReference type="AlphaFoldDB" id="A0A4Q2JIB6"/>
<feature type="non-terminal residue" evidence="1">
    <location>
        <position position="1"/>
    </location>
</feature>
<sequence length="70" mass="6781">LGLDVEVAATGGASDANFVAALGVPTLDGLGPVGGGDHGVDEWLDVEHAPERIALLAGLVVAIAEGGPLP</sequence>
<dbReference type="GO" id="GO:0016787">
    <property type="term" value="F:hydrolase activity"/>
    <property type="evidence" value="ECO:0007669"/>
    <property type="project" value="UniProtKB-KW"/>
</dbReference>